<comment type="caution">
    <text evidence="2">The sequence shown here is derived from an EMBL/GenBank/DDBJ whole genome shotgun (WGS) entry which is preliminary data.</text>
</comment>
<feature type="transmembrane region" description="Helical" evidence="1">
    <location>
        <begin position="100"/>
        <end position="119"/>
    </location>
</feature>
<keyword evidence="1" id="KW-1133">Transmembrane helix</keyword>
<feature type="transmembrane region" description="Helical" evidence="1">
    <location>
        <begin position="131"/>
        <end position="148"/>
    </location>
</feature>
<protein>
    <submittedName>
        <fullName evidence="2">Uncharacterized protein</fullName>
    </submittedName>
</protein>
<keyword evidence="1" id="KW-0472">Membrane</keyword>
<dbReference type="Proteomes" id="UP000231516">
    <property type="component" value="Unassembled WGS sequence"/>
</dbReference>
<gene>
    <name evidence="2" type="ORF">BFP76_13270</name>
</gene>
<dbReference type="EMBL" id="MDGM01000007">
    <property type="protein sequence ID" value="PIB25951.1"/>
    <property type="molecule type" value="Genomic_DNA"/>
</dbReference>
<feature type="transmembrane region" description="Helical" evidence="1">
    <location>
        <begin position="36"/>
        <end position="60"/>
    </location>
</feature>
<dbReference type="RefSeq" id="WP_099591698.1">
    <property type="nucleotide sequence ID" value="NZ_MDGM01000007.1"/>
</dbReference>
<keyword evidence="1" id="KW-0812">Transmembrane</keyword>
<proteinExistence type="predicted"/>
<evidence type="ECO:0000313" key="2">
    <source>
        <dbReference type="EMBL" id="PIB25951.1"/>
    </source>
</evidence>
<sequence>MDKRTIILGLMAVVILFGLMPSQSQFINSISGERVSIIQSVIAFGADLSVVAPLISILLLQVTRFRLPDLLFQTLAVMIVVFGGLAVALSVMINGQNADTILRITAHICALLGAVFLLGRETTTLKTAASFGAILIAFVIAAWSLIAAPSNGKGTIASQYNTIQTATEKTTG</sequence>
<organism evidence="2 3">
    <name type="scientific">Paramylibacter kogurei</name>
    <dbReference type="NCBI Taxonomy" id="1889778"/>
    <lineage>
        <taxon>Bacteria</taxon>
        <taxon>Pseudomonadati</taxon>
        <taxon>Pseudomonadota</taxon>
        <taxon>Alphaproteobacteria</taxon>
        <taxon>Rhodobacterales</taxon>
        <taxon>Paracoccaceae</taxon>
        <taxon>Paramylibacter</taxon>
    </lineage>
</organism>
<accession>A0A2G5K8U3</accession>
<reference evidence="2 3" key="1">
    <citation type="submission" date="2016-08" db="EMBL/GenBank/DDBJ databases">
        <title>Draft genome of Amylibacter sp. strain 4G11.</title>
        <authorList>
            <person name="Wong S.-K."/>
            <person name="Hamasaki K."/>
            <person name="Yoshizawa S."/>
        </authorList>
    </citation>
    <scope>NUCLEOTIDE SEQUENCE [LARGE SCALE GENOMIC DNA]</scope>
    <source>
        <strain evidence="2 3">4G11</strain>
    </source>
</reference>
<keyword evidence="3" id="KW-1185">Reference proteome</keyword>
<evidence type="ECO:0000313" key="3">
    <source>
        <dbReference type="Proteomes" id="UP000231516"/>
    </source>
</evidence>
<dbReference type="AlphaFoldDB" id="A0A2G5K8U3"/>
<evidence type="ECO:0000256" key="1">
    <source>
        <dbReference type="SAM" id="Phobius"/>
    </source>
</evidence>
<feature type="transmembrane region" description="Helical" evidence="1">
    <location>
        <begin position="72"/>
        <end position="94"/>
    </location>
</feature>
<name>A0A2G5K8U3_9RHOB</name>